<comment type="caution">
    <text evidence="1">The sequence shown here is derived from an EMBL/GenBank/DDBJ whole genome shotgun (WGS) entry which is preliminary data.</text>
</comment>
<dbReference type="RefSeq" id="WP_035354192.1">
    <property type="nucleotide sequence ID" value="NZ_JRUN01000018.1"/>
</dbReference>
<gene>
    <name evidence="1" type="ORF">NG54_07910</name>
</gene>
<accession>A0A0A6VGD0</accession>
<organism evidence="1 2">
    <name type="scientific">Heyndrickxia ginsengihumi</name>
    <dbReference type="NCBI Taxonomy" id="363870"/>
    <lineage>
        <taxon>Bacteria</taxon>
        <taxon>Bacillati</taxon>
        <taxon>Bacillota</taxon>
        <taxon>Bacilli</taxon>
        <taxon>Bacillales</taxon>
        <taxon>Bacillaceae</taxon>
        <taxon>Heyndrickxia</taxon>
    </lineage>
</organism>
<dbReference type="AlphaFoldDB" id="A0A0A6VGD0"/>
<sequence>MALIDDLLQELKDKLQVTWNDDSTNRQLTRMLNRGQKYFNELCGTEFTFEDSSPERELLMERCRYDWNNALSDFEDNFRKELGRLILKVAADDFEVGEEDATGTGT</sequence>
<evidence type="ECO:0000313" key="2">
    <source>
        <dbReference type="Proteomes" id="UP000030588"/>
    </source>
</evidence>
<dbReference type="STRING" id="363870.NG54_07910"/>
<dbReference type="EMBL" id="JRUN01000018">
    <property type="protein sequence ID" value="KHD85679.1"/>
    <property type="molecule type" value="Genomic_DNA"/>
</dbReference>
<dbReference type="Proteomes" id="UP000030588">
    <property type="component" value="Unassembled WGS sequence"/>
</dbReference>
<protein>
    <submittedName>
        <fullName evidence="1">Uncharacterized protein</fullName>
    </submittedName>
</protein>
<proteinExistence type="predicted"/>
<dbReference type="OrthoDB" id="2362564at2"/>
<reference evidence="1 2" key="1">
    <citation type="submission" date="2014-10" db="EMBL/GenBank/DDBJ databases">
        <title>Draft genome of phytase producing Bacillus ginsengihumi strain M2.11.</title>
        <authorList>
            <person name="Toymentseva A."/>
            <person name="Boulygina E.A."/>
            <person name="Kazakov S.V."/>
            <person name="Kayumov I."/>
            <person name="Suleimanova A.D."/>
            <person name="Mardanova A.M."/>
            <person name="Maria S.N."/>
            <person name="Sergey M.Y."/>
            <person name="Sharipova M.R."/>
        </authorList>
    </citation>
    <scope>NUCLEOTIDE SEQUENCE [LARGE SCALE GENOMIC DNA]</scope>
    <source>
        <strain evidence="1 2">M2.11</strain>
    </source>
</reference>
<evidence type="ECO:0000313" key="1">
    <source>
        <dbReference type="EMBL" id="KHD85679.1"/>
    </source>
</evidence>
<name>A0A0A6VGD0_9BACI</name>